<dbReference type="InterPro" id="IPR002921">
    <property type="entry name" value="Fungal_lipase-type"/>
</dbReference>
<dbReference type="InterPro" id="IPR051218">
    <property type="entry name" value="Sec_MonoDiacylglyc_Lipase"/>
</dbReference>
<sequence>MAFVLVVLAAHCHNNLASAAVCMSRGRPGVEDEFIFSLILNMKLLLFTLLLLRSSVGQTTTEFTAKFAYTDTPNSTPLTGRISWSSTLSRQRFEFDGSNVISITDQSNTQSGRPANILYQSCSLGCQTSAYTTPLYLFAVTDKFTSTDGSTYVYQGPIPQNSTYVTSLSVSGSFVTSAKLNTGGLFVFSNTSSGVDSSSLSAFTNWACPNVTCNQAADVILAFDISGSIDNVLWNNIASFTNQFASFVIQPNKSRMGLVTFGNYGYARSFQADGTTPGLLSNQSSLMTALNASRPRSGSIESSCIGCGISTALNMSILNRREAIPQILLILSDGQNNVPNVQRGCWSWSNSNCMGSGGRNDGSGINWLDELSQIHSLSSTLTVYGIGVGNSPMNITFMTQMSSPGDFLNIGNYNDLAHSVQTIVTSTCPATSDFLSLGSCSPSQSSFSTTSSYSTSSTSTTSPSSAASTVSSSTITIPSSSVISTSSSLQIKLGTQPEISKIGLPEQDQIDDVSEDCTISEREEVQWKDAYERVFIAFSTISPPAQVANWTCEFCNKTRWPDAPQVNVTHLFNGVNGNVFGFAGFTSDYIVFAFRPLENVYNLAESLLYAQAVPFDLNVPDALVHGGFLSAYQTIRPSIHAAIKKLREEHPKLPLNLIGYSFGAPQATLTAADVILNNMIDLKDLYLWTYGSPRVGNINFSRWMRQNLIHTVRVTNGRDPIPHLPFLSMGYQHIDREYWIPDTHNASWVHCPFTEDWSCSDSVWWYQLIDHMTYMGVL</sequence>
<dbReference type="EMBL" id="MDYQ01000158">
    <property type="protein sequence ID" value="PRP80205.1"/>
    <property type="molecule type" value="Genomic_DNA"/>
</dbReference>
<keyword evidence="5" id="KW-1185">Reference proteome</keyword>
<dbReference type="Pfam" id="PF01764">
    <property type="entry name" value="Lipase_3"/>
    <property type="match status" value="1"/>
</dbReference>
<dbReference type="PANTHER" id="PTHR45856">
    <property type="entry name" value="ALPHA/BETA-HYDROLASES SUPERFAMILY PROTEIN"/>
    <property type="match status" value="1"/>
</dbReference>
<dbReference type="SUPFAM" id="SSF53300">
    <property type="entry name" value="vWA-like"/>
    <property type="match status" value="1"/>
</dbReference>
<feature type="signal peptide" evidence="2">
    <location>
        <begin position="1"/>
        <end position="19"/>
    </location>
</feature>
<dbReference type="SMART" id="SM00327">
    <property type="entry name" value="VWA"/>
    <property type="match status" value="1"/>
</dbReference>
<organism evidence="4 5">
    <name type="scientific">Planoprotostelium fungivorum</name>
    <dbReference type="NCBI Taxonomy" id="1890364"/>
    <lineage>
        <taxon>Eukaryota</taxon>
        <taxon>Amoebozoa</taxon>
        <taxon>Evosea</taxon>
        <taxon>Variosea</taxon>
        <taxon>Cavosteliida</taxon>
        <taxon>Cavosteliaceae</taxon>
        <taxon>Planoprotostelium</taxon>
    </lineage>
</organism>
<keyword evidence="2" id="KW-0732">Signal</keyword>
<dbReference type="AlphaFoldDB" id="A0A2P6N8E7"/>
<protein>
    <recommendedName>
        <fullName evidence="3">VWFA domain-containing protein</fullName>
    </recommendedName>
</protein>
<evidence type="ECO:0000313" key="5">
    <source>
        <dbReference type="Proteomes" id="UP000241769"/>
    </source>
</evidence>
<dbReference type="InterPro" id="IPR036465">
    <property type="entry name" value="vWFA_dom_sf"/>
</dbReference>
<dbReference type="InParanoid" id="A0A2P6N8E7"/>
<dbReference type="PROSITE" id="PS50234">
    <property type="entry name" value="VWFA"/>
    <property type="match status" value="1"/>
</dbReference>
<dbReference type="InterPro" id="IPR002035">
    <property type="entry name" value="VWF_A"/>
</dbReference>
<reference evidence="4 5" key="1">
    <citation type="journal article" date="2018" name="Genome Biol. Evol.">
        <title>Multiple Roots of Fruiting Body Formation in Amoebozoa.</title>
        <authorList>
            <person name="Hillmann F."/>
            <person name="Forbes G."/>
            <person name="Novohradska S."/>
            <person name="Ferling I."/>
            <person name="Riege K."/>
            <person name="Groth M."/>
            <person name="Westermann M."/>
            <person name="Marz M."/>
            <person name="Spaller T."/>
            <person name="Winckler T."/>
            <person name="Schaap P."/>
            <person name="Glockner G."/>
        </authorList>
    </citation>
    <scope>NUCLEOTIDE SEQUENCE [LARGE SCALE GENOMIC DNA]</scope>
    <source>
        <strain evidence="4 5">Jena</strain>
    </source>
</reference>
<feature type="region of interest" description="Disordered" evidence="1">
    <location>
        <begin position="448"/>
        <end position="470"/>
    </location>
</feature>
<dbReference type="CDD" id="cd00198">
    <property type="entry name" value="vWFA"/>
    <property type="match status" value="1"/>
</dbReference>
<evidence type="ECO:0000259" key="3">
    <source>
        <dbReference type="PROSITE" id="PS50234"/>
    </source>
</evidence>
<dbReference type="InterPro" id="IPR029058">
    <property type="entry name" value="AB_hydrolase_fold"/>
</dbReference>
<dbReference type="Gene3D" id="3.40.50.410">
    <property type="entry name" value="von Willebrand factor, type A domain"/>
    <property type="match status" value="1"/>
</dbReference>
<dbReference type="PANTHER" id="PTHR45856:SF24">
    <property type="entry name" value="FUNGAL LIPASE-LIKE DOMAIN-CONTAINING PROTEIN"/>
    <property type="match status" value="1"/>
</dbReference>
<dbReference type="CDD" id="cd00519">
    <property type="entry name" value="Lipase_3"/>
    <property type="match status" value="1"/>
</dbReference>
<dbReference type="Proteomes" id="UP000241769">
    <property type="component" value="Unassembled WGS sequence"/>
</dbReference>
<evidence type="ECO:0000313" key="4">
    <source>
        <dbReference type="EMBL" id="PRP80205.1"/>
    </source>
</evidence>
<feature type="chain" id="PRO_5015114890" description="VWFA domain-containing protein" evidence="2">
    <location>
        <begin position="20"/>
        <end position="778"/>
    </location>
</feature>
<evidence type="ECO:0000256" key="2">
    <source>
        <dbReference type="SAM" id="SignalP"/>
    </source>
</evidence>
<dbReference type="Gene3D" id="3.40.50.1820">
    <property type="entry name" value="alpha/beta hydrolase"/>
    <property type="match status" value="1"/>
</dbReference>
<name>A0A2P6N8E7_9EUKA</name>
<feature type="domain" description="VWFA" evidence="3">
    <location>
        <begin position="218"/>
        <end position="423"/>
    </location>
</feature>
<proteinExistence type="predicted"/>
<dbReference type="OrthoDB" id="345705at2759"/>
<dbReference type="Pfam" id="PF00092">
    <property type="entry name" value="VWA"/>
    <property type="match status" value="1"/>
</dbReference>
<comment type="caution">
    <text evidence="4">The sequence shown here is derived from an EMBL/GenBank/DDBJ whole genome shotgun (WGS) entry which is preliminary data.</text>
</comment>
<evidence type="ECO:0000256" key="1">
    <source>
        <dbReference type="SAM" id="MobiDB-lite"/>
    </source>
</evidence>
<gene>
    <name evidence="4" type="ORF">PROFUN_12163</name>
</gene>
<dbReference type="SUPFAM" id="SSF53474">
    <property type="entry name" value="alpha/beta-Hydrolases"/>
    <property type="match status" value="1"/>
</dbReference>
<accession>A0A2P6N8E7</accession>
<dbReference type="GO" id="GO:0006629">
    <property type="term" value="P:lipid metabolic process"/>
    <property type="evidence" value="ECO:0007669"/>
    <property type="project" value="InterPro"/>
</dbReference>